<accession>A0A1G7GE84</accession>
<feature type="signal peptide" evidence="6">
    <location>
        <begin position="1"/>
        <end position="25"/>
    </location>
</feature>
<comment type="similarity">
    <text evidence="2">Belongs to the SusD family.</text>
</comment>
<dbReference type="Proteomes" id="UP000198748">
    <property type="component" value="Unassembled WGS sequence"/>
</dbReference>
<dbReference type="Pfam" id="PF07980">
    <property type="entry name" value="SusD_RagB"/>
    <property type="match status" value="1"/>
</dbReference>
<dbReference type="CDD" id="cd08977">
    <property type="entry name" value="SusD"/>
    <property type="match status" value="1"/>
</dbReference>
<evidence type="ECO:0000313" key="9">
    <source>
        <dbReference type="EMBL" id="SDE86457.1"/>
    </source>
</evidence>
<dbReference type="PROSITE" id="PS51257">
    <property type="entry name" value="PROKAR_LIPOPROTEIN"/>
    <property type="match status" value="1"/>
</dbReference>
<dbReference type="Pfam" id="PF14322">
    <property type="entry name" value="SusD-like_3"/>
    <property type="match status" value="1"/>
</dbReference>
<keyword evidence="4" id="KW-0472">Membrane</keyword>
<keyword evidence="10" id="KW-1185">Reference proteome</keyword>
<keyword evidence="5" id="KW-0998">Cell outer membrane</keyword>
<evidence type="ECO:0000259" key="7">
    <source>
        <dbReference type="Pfam" id="PF07980"/>
    </source>
</evidence>
<evidence type="ECO:0000313" key="10">
    <source>
        <dbReference type="Proteomes" id="UP000198748"/>
    </source>
</evidence>
<comment type="subcellular location">
    <subcellularLocation>
        <location evidence="1">Cell outer membrane</location>
    </subcellularLocation>
</comment>
<proteinExistence type="inferred from homology"/>
<feature type="chain" id="PRO_5011729664" evidence="6">
    <location>
        <begin position="26"/>
        <end position="500"/>
    </location>
</feature>
<feature type="domain" description="SusD-like N-terminal" evidence="8">
    <location>
        <begin position="53"/>
        <end position="223"/>
    </location>
</feature>
<evidence type="ECO:0000256" key="5">
    <source>
        <dbReference type="ARBA" id="ARBA00023237"/>
    </source>
</evidence>
<protein>
    <submittedName>
        <fullName evidence="9">Starch-binding associating with outer membrane</fullName>
    </submittedName>
</protein>
<dbReference type="RefSeq" id="WP_090150440.1">
    <property type="nucleotide sequence ID" value="NZ_FNAN01000007.1"/>
</dbReference>
<gene>
    <name evidence="9" type="ORF">SAMN04487996_107225</name>
</gene>
<dbReference type="InterPro" id="IPR033985">
    <property type="entry name" value="SusD-like_N"/>
</dbReference>
<dbReference type="EMBL" id="FNAN01000007">
    <property type="protein sequence ID" value="SDE86457.1"/>
    <property type="molecule type" value="Genomic_DNA"/>
</dbReference>
<evidence type="ECO:0000256" key="3">
    <source>
        <dbReference type="ARBA" id="ARBA00022729"/>
    </source>
</evidence>
<organism evidence="9 10">
    <name type="scientific">Dyadobacter soli</name>
    <dbReference type="NCBI Taxonomy" id="659014"/>
    <lineage>
        <taxon>Bacteria</taxon>
        <taxon>Pseudomonadati</taxon>
        <taxon>Bacteroidota</taxon>
        <taxon>Cytophagia</taxon>
        <taxon>Cytophagales</taxon>
        <taxon>Spirosomataceae</taxon>
        <taxon>Dyadobacter</taxon>
    </lineage>
</organism>
<feature type="domain" description="RagB/SusD" evidence="7">
    <location>
        <begin position="336"/>
        <end position="499"/>
    </location>
</feature>
<dbReference type="SUPFAM" id="SSF48452">
    <property type="entry name" value="TPR-like"/>
    <property type="match status" value="1"/>
</dbReference>
<sequence>MKIKISAGKTAALLLVLTGSIFLQGCDDTLNEDPKTFIAPDNFFANADQCTQAVNGVYTSLYSVYGATAFWSMTELGTDLSFSMDANNLVTNDFTFNSGNTGTGSMWSTLYGAIKNGNMVIARVSKAPIDEKVKARLVSETKFLRALWYFVLTNTYGDVPLWTDELDVDAVGQLPRTPLAEVRAQIIKDLSEAAEALPATVSASDAGRVTQGAALTLLAKVYLYNQDWANAQKTAMRVVESGKYSLLPSYADVFDIWNRYKNNAESIFAVQYLRNAATSNNVRVHQMVNYYMPTRDAGLSTYAGVDFGKYVIDGWHVYVPTSKFVEMFEPNDLRKDVVLGYGYNGQKFTTWPKENHPWYGPKFWDLEANAQASGKNLYVLRYSDVLLMLAEAHNEQGNAAESAKWLNQVRKRAGLKDLATGLSKENLREALMKERAIEFVGEYQRRPDLVRWGKLVEAVKSVASDNPTGAANVKPFHNYYPISVDEIIKNPNLVQTEGYQ</sequence>
<evidence type="ECO:0000259" key="8">
    <source>
        <dbReference type="Pfam" id="PF14322"/>
    </source>
</evidence>
<dbReference type="STRING" id="659014.SAMN04487996_107225"/>
<evidence type="ECO:0000256" key="6">
    <source>
        <dbReference type="SAM" id="SignalP"/>
    </source>
</evidence>
<evidence type="ECO:0000256" key="1">
    <source>
        <dbReference type="ARBA" id="ARBA00004442"/>
    </source>
</evidence>
<name>A0A1G7GE84_9BACT</name>
<dbReference type="InterPro" id="IPR012944">
    <property type="entry name" value="SusD_RagB_dom"/>
</dbReference>
<dbReference type="AlphaFoldDB" id="A0A1G7GE84"/>
<keyword evidence="3 6" id="KW-0732">Signal</keyword>
<reference evidence="10" key="1">
    <citation type="submission" date="2016-10" db="EMBL/GenBank/DDBJ databases">
        <authorList>
            <person name="Varghese N."/>
            <person name="Submissions S."/>
        </authorList>
    </citation>
    <scope>NUCLEOTIDE SEQUENCE [LARGE SCALE GENOMIC DNA]</scope>
    <source>
        <strain evidence="10">DSM 25329</strain>
    </source>
</reference>
<evidence type="ECO:0000256" key="4">
    <source>
        <dbReference type="ARBA" id="ARBA00023136"/>
    </source>
</evidence>
<dbReference type="OrthoDB" id="5694214at2"/>
<evidence type="ECO:0000256" key="2">
    <source>
        <dbReference type="ARBA" id="ARBA00006275"/>
    </source>
</evidence>
<dbReference type="GO" id="GO:0009279">
    <property type="term" value="C:cell outer membrane"/>
    <property type="evidence" value="ECO:0007669"/>
    <property type="project" value="UniProtKB-SubCell"/>
</dbReference>
<dbReference type="InterPro" id="IPR011990">
    <property type="entry name" value="TPR-like_helical_dom_sf"/>
</dbReference>
<dbReference type="Gene3D" id="1.25.40.390">
    <property type="match status" value="1"/>
</dbReference>